<dbReference type="STRING" id="1046627.BZARG_2643"/>
<sequence length="386" mass="44682">MTLLIPHIKLILEPVLEEQGLSITDVSIPWENICDGFLQYELDSKPLYTELYRMELNNPEQVISQLDTLHNVFMTDLAEDFVLGIRTDYIKPLLTKEASLLNKKITFLSQLKVAITKTERQRIVQDLDEMSQRAAFVIPETTLESALKKKTRADLRNQFNTWDKELEELEEFEEFEVKKHIPELESNIFKKKSESNPETLDADTKDNSSKSRVISLSWVKYAVAASVLIMAGIFYFKSFPTTDNSIPVFANVETSTQTVPVIVNQGMGYVSSVTDQQIEIVVMDYTNRIDSINKVLIDNDDSVYKNELERLQLLENTYVFDENKLTVHLKDINKQFNIIYLNDVDFYLNIRDQYYSIVSSDAPTKLVAENDERIIEQLEKIIFENE</sequence>
<accession>G2EDA0</accession>
<organism evidence="1 2">
    <name type="scientific">Bizionia argentinensis JUB59</name>
    <dbReference type="NCBI Taxonomy" id="1046627"/>
    <lineage>
        <taxon>Bacteria</taxon>
        <taxon>Pseudomonadati</taxon>
        <taxon>Bacteroidota</taxon>
        <taxon>Flavobacteriia</taxon>
        <taxon>Flavobacteriales</taxon>
        <taxon>Flavobacteriaceae</taxon>
        <taxon>Bizionia</taxon>
    </lineage>
</organism>
<dbReference type="eggNOG" id="ENOG5032Z98">
    <property type="taxonomic scope" value="Bacteria"/>
</dbReference>
<reference evidence="1 2" key="1">
    <citation type="journal article" date="2008" name="Int. J. Syst. Evol. Microbiol.">
        <title>Bizionia argentinensis sp. nov., isolated from surface marine water in Antarctica.</title>
        <authorList>
            <person name="Bercovich A."/>
            <person name="Vazquez S.C."/>
            <person name="Yankilevich P."/>
            <person name="Coria S.H."/>
            <person name="Foti M."/>
            <person name="Hernandez E."/>
            <person name="Vidal A."/>
            <person name="Ruberto L."/>
            <person name="Melo C."/>
            <person name="Marenssi S."/>
            <person name="Criscuolo M."/>
            <person name="Memoli M."/>
            <person name="Arguelles M."/>
            <person name="Mac Cormack W.P."/>
        </authorList>
    </citation>
    <scope>NUCLEOTIDE SEQUENCE [LARGE SCALE GENOMIC DNA]</scope>
    <source>
        <strain evidence="1 2">JUB59</strain>
    </source>
</reference>
<comment type="caution">
    <text evidence="1">The sequence shown here is derived from an EMBL/GenBank/DDBJ whole genome shotgun (WGS) entry which is preliminary data.</text>
</comment>
<dbReference type="OrthoDB" id="1360193at2"/>
<dbReference type="EMBL" id="AFXZ01000022">
    <property type="protein sequence ID" value="EGV43587.1"/>
    <property type="molecule type" value="Genomic_DNA"/>
</dbReference>
<gene>
    <name evidence="1" type="ORF">BZARG_2643</name>
</gene>
<protein>
    <submittedName>
        <fullName evidence="1">Uncharacterized protein</fullName>
    </submittedName>
</protein>
<proteinExistence type="predicted"/>
<keyword evidence="2" id="KW-1185">Reference proteome</keyword>
<evidence type="ECO:0000313" key="2">
    <source>
        <dbReference type="Proteomes" id="UP000003730"/>
    </source>
</evidence>
<name>G2EDA0_9FLAO</name>
<dbReference type="AlphaFoldDB" id="G2EDA0"/>
<evidence type="ECO:0000313" key="1">
    <source>
        <dbReference type="EMBL" id="EGV43587.1"/>
    </source>
</evidence>
<dbReference type="Proteomes" id="UP000003730">
    <property type="component" value="Unassembled WGS sequence"/>
</dbReference>
<dbReference type="RefSeq" id="WP_008636869.1">
    <property type="nucleotide sequence ID" value="NZ_AFXZ01000022.1"/>
</dbReference>